<dbReference type="Pfam" id="PF02597">
    <property type="entry name" value="ThiS"/>
    <property type="match status" value="1"/>
</dbReference>
<dbReference type="InterPro" id="IPR016155">
    <property type="entry name" value="Mopterin_synth/thiamin_S_b"/>
</dbReference>
<dbReference type="EMBL" id="BLYI01000013">
    <property type="protein sequence ID" value="GFO84298.1"/>
    <property type="molecule type" value="Genomic_DNA"/>
</dbReference>
<accession>A0A916Q4L5</accession>
<dbReference type="RefSeq" id="WP_201310044.1">
    <property type="nucleotide sequence ID" value="NZ_BLYI01000013.1"/>
</dbReference>
<dbReference type="AlphaFoldDB" id="A0A916Q4L5"/>
<protein>
    <submittedName>
        <fullName evidence="1">Thiamine biosynthesis protein ThiS</fullName>
    </submittedName>
</protein>
<sequence>MIINGEKQTLLEPVYLDVFLKREGYQKNRIAVERNGEIIPKSEYEKVIVTDSDTLEIVTFVGGG</sequence>
<comment type="caution">
    <text evidence="1">The sequence shown here is derived from an EMBL/GenBank/DDBJ whole genome shotgun (WGS) entry which is preliminary data.</text>
</comment>
<gene>
    <name evidence="1" type="primary">thiS</name>
    <name evidence="1" type="ORF">ANBU17_06450</name>
</gene>
<evidence type="ECO:0000313" key="1">
    <source>
        <dbReference type="EMBL" id="GFO84298.1"/>
    </source>
</evidence>
<name>A0A916Q4L5_9FIRM</name>
<dbReference type="InterPro" id="IPR003749">
    <property type="entry name" value="ThiS/MoaD-like"/>
</dbReference>
<dbReference type="Gene3D" id="3.10.20.30">
    <property type="match status" value="1"/>
</dbReference>
<keyword evidence="2" id="KW-1185">Reference proteome</keyword>
<dbReference type="CDD" id="cd00565">
    <property type="entry name" value="Ubl_ThiS"/>
    <property type="match status" value="1"/>
</dbReference>
<dbReference type="SUPFAM" id="SSF54285">
    <property type="entry name" value="MoaD/ThiS"/>
    <property type="match status" value="1"/>
</dbReference>
<dbReference type="PANTHER" id="PTHR34472">
    <property type="entry name" value="SULFUR CARRIER PROTEIN THIS"/>
    <property type="match status" value="1"/>
</dbReference>
<dbReference type="InterPro" id="IPR012675">
    <property type="entry name" value="Beta-grasp_dom_sf"/>
</dbReference>
<dbReference type="InterPro" id="IPR010035">
    <property type="entry name" value="Thi_S"/>
</dbReference>
<dbReference type="NCBIfam" id="TIGR01683">
    <property type="entry name" value="thiS"/>
    <property type="match status" value="1"/>
</dbReference>
<evidence type="ECO:0000313" key="2">
    <source>
        <dbReference type="Proteomes" id="UP000613208"/>
    </source>
</evidence>
<reference evidence="1" key="1">
    <citation type="submission" date="2020-06" db="EMBL/GenBank/DDBJ databases">
        <title>Characterization of fructooligosaccharide metabolism and fructooligosaccharide-degrading enzymes in human commensal butyrate producers.</title>
        <authorList>
            <person name="Tanno H."/>
            <person name="Fujii T."/>
            <person name="Hirano K."/>
            <person name="Maeno S."/>
            <person name="Tonozuka T."/>
            <person name="Sakamoto M."/>
            <person name="Ohkuma M."/>
            <person name="Tochio T."/>
            <person name="Endo A."/>
        </authorList>
    </citation>
    <scope>NUCLEOTIDE SEQUENCE</scope>
    <source>
        <strain evidence="1">JCM 17466</strain>
    </source>
</reference>
<dbReference type="Proteomes" id="UP000613208">
    <property type="component" value="Unassembled WGS sequence"/>
</dbReference>
<proteinExistence type="predicted"/>
<organism evidence="1 2">
    <name type="scientific">Anaerostipes butyraticus</name>
    <dbReference type="NCBI Taxonomy" id="645466"/>
    <lineage>
        <taxon>Bacteria</taxon>
        <taxon>Bacillati</taxon>
        <taxon>Bacillota</taxon>
        <taxon>Clostridia</taxon>
        <taxon>Lachnospirales</taxon>
        <taxon>Lachnospiraceae</taxon>
        <taxon>Anaerostipes</taxon>
    </lineage>
</organism>
<dbReference type="PANTHER" id="PTHR34472:SF1">
    <property type="entry name" value="SULFUR CARRIER PROTEIN THIS"/>
    <property type="match status" value="1"/>
</dbReference>